<dbReference type="SUPFAM" id="SSF51735">
    <property type="entry name" value="NAD(P)-binding Rossmann-fold domains"/>
    <property type="match status" value="1"/>
</dbReference>
<protein>
    <submittedName>
        <fullName evidence="5">Glutamate dehydrogenase</fullName>
    </submittedName>
</protein>
<evidence type="ECO:0000256" key="2">
    <source>
        <dbReference type="ARBA" id="ARBA00023027"/>
    </source>
</evidence>
<sequence>MRRRLSRFSCVFSSPLLSSQLSPRPDRRSSSVAAASSAEEAAKQLFDWLGSVRRQAVPTCRWRRAAPSLSSFSSSLRDNADAIKAKYIIEAANHPTDPEADEARTPTFCHKTKRSTSSRLLTTQQTPRPTRQEHQHFATKQSEILAKKGVLVLADIMANSGGVMVSYFE</sequence>
<dbReference type="GO" id="GO:0006538">
    <property type="term" value="P:L-glutamate catabolic process"/>
    <property type="evidence" value="ECO:0007669"/>
    <property type="project" value="TreeGrafter"/>
</dbReference>
<feature type="region of interest" description="Disordered" evidence="3">
    <location>
        <begin position="111"/>
        <end position="135"/>
    </location>
</feature>
<evidence type="ECO:0000256" key="1">
    <source>
        <dbReference type="ARBA" id="ARBA00023002"/>
    </source>
</evidence>
<dbReference type="EnsemblPlants" id="EMT28905">
    <property type="protein sequence ID" value="EMT28905"/>
    <property type="gene ID" value="F775_24999"/>
</dbReference>
<organism evidence="5">
    <name type="scientific">Aegilops tauschii</name>
    <name type="common">Tausch's goatgrass</name>
    <name type="synonym">Aegilops squarrosa</name>
    <dbReference type="NCBI Taxonomy" id="37682"/>
    <lineage>
        <taxon>Eukaryota</taxon>
        <taxon>Viridiplantae</taxon>
        <taxon>Streptophyta</taxon>
        <taxon>Embryophyta</taxon>
        <taxon>Tracheophyta</taxon>
        <taxon>Spermatophyta</taxon>
        <taxon>Magnoliopsida</taxon>
        <taxon>Liliopsida</taxon>
        <taxon>Poales</taxon>
        <taxon>Poaceae</taxon>
        <taxon>BOP clade</taxon>
        <taxon>Pooideae</taxon>
        <taxon>Triticodae</taxon>
        <taxon>Triticeae</taxon>
        <taxon>Triticinae</taxon>
        <taxon>Aegilops</taxon>
    </lineage>
</organism>
<keyword evidence="2" id="KW-0520">NAD</keyword>
<name>M8BV42_AEGTA</name>
<reference evidence="5" key="1">
    <citation type="submission" date="2015-06" db="UniProtKB">
        <authorList>
            <consortium name="EnsemblPlants"/>
        </authorList>
    </citation>
    <scope>IDENTIFICATION</scope>
</reference>
<dbReference type="InterPro" id="IPR006096">
    <property type="entry name" value="Glu/Leu/Phe/Val/Trp_DH_C"/>
</dbReference>
<evidence type="ECO:0000256" key="3">
    <source>
        <dbReference type="SAM" id="MobiDB-lite"/>
    </source>
</evidence>
<feature type="domain" description="Glutamate/phenylalanine/leucine/valine/L-tryptophan dehydrogenase C-terminal" evidence="4">
    <location>
        <begin position="142"/>
        <end position="169"/>
    </location>
</feature>
<dbReference type="Gene3D" id="3.40.50.720">
    <property type="entry name" value="NAD(P)-binding Rossmann-like Domain"/>
    <property type="match status" value="2"/>
</dbReference>
<dbReference type="GO" id="GO:0005739">
    <property type="term" value="C:mitochondrion"/>
    <property type="evidence" value="ECO:0007669"/>
    <property type="project" value="TreeGrafter"/>
</dbReference>
<dbReference type="GO" id="GO:0004352">
    <property type="term" value="F:glutamate dehydrogenase (NAD+) activity"/>
    <property type="evidence" value="ECO:0007669"/>
    <property type="project" value="TreeGrafter"/>
</dbReference>
<dbReference type="AlphaFoldDB" id="M8BV42"/>
<evidence type="ECO:0000259" key="4">
    <source>
        <dbReference type="Pfam" id="PF00208"/>
    </source>
</evidence>
<accession>M8BV42</accession>
<proteinExistence type="predicted"/>
<feature type="compositionally biased region" description="Low complexity" evidence="3">
    <location>
        <begin position="117"/>
        <end position="129"/>
    </location>
</feature>
<evidence type="ECO:0000313" key="5">
    <source>
        <dbReference type="EnsemblPlants" id="EMT28905"/>
    </source>
</evidence>
<keyword evidence="1" id="KW-0560">Oxidoreductase</keyword>
<dbReference type="PANTHER" id="PTHR11606:SF29">
    <property type="entry name" value="GLUTAMATE DEHYDROGENASE 3-RELATED"/>
    <property type="match status" value="1"/>
</dbReference>
<dbReference type="Pfam" id="PF00208">
    <property type="entry name" value="ELFV_dehydrog"/>
    <property type="match status" value="1"/>
</dbReference>
<dbReference type="InterPro" id="IPR036291">
    <property type="entry name" value="NAD(P)-bd_dom_sf"/>
</dbReference>
<dbReference type="PANTHER" id="PTHR11606">
    <property type="entry name" value="GLUTAMATE DEHYDROGENASE"/>
    <property type="match status" value="1"/>
</dbReference>